<dbReference type="Pfam" id="PF00775">
    <property type="entry name" value="Dioxygenase_C"/>
    <property type="match status" value="1"/>
</dbReference>
<evidence type="ECO:0000259" key="1">
    <source>
        <dbReference type="Pfam" id="PF00775"/>
    </source>
</evidence>
<dbReference type="InterPro" id="IPR015889">
    <property type="entry name" value="Intradiol_dOase_core"/>
</dbReference>
<evidence type="ECO:0000313" key="2">
    <source>
        <dbReference type="EMBL" id="UUY04338.1"/>
    </source>
</evidence>
<dbReference type="RefSeq" id="WP_353864822.1">
    <property type="nucleotide sequence ID" value="NZ_CP088295.1"/>
</dbReference>
<dbReference type="Gene3D" id="2.60.130.10">
    <property type="entry name" value="Aromatic compound dioxygenase"/>
    <property type="match status" value="1"/>
</dbReference>
<reference evidence="3" key="1">
    <citation type="submission" date="2021-11" db="EMBL/GenBank/DDBJ databases">
        <title>Cultivation dependent microbiological survey of springs from the worlds oldest radium mine currently devoted to the extraction of radon-saturated water.</title>
        <authorList>
            <person name="Kapinusova G."/>
            <person name="Smrhova T."/>
            <person name="Strejcek M."/>
            <person name="Suman J."/>
            <person name="Jani K."/>
            <person name="Pajer P."/>
            <person name="Uhlik O."/>
        </authorList>
    </citation>
    <scope>NUCLEOTIDE SEQUENCE [LARGE SCALE GENOMIC DNA]</scope>
    <source>
        <strain evidence="3">J379</strain>
    </source>
</reference>
<gene>
    <name evidence="2" type="ORF">LRS13_02045</name>
</gene>
<accession>A0ABY5PI49</accession>
<dbReference type="CDD" id="cd03457">
    <property type="entry name" value="intradiol_dioxygenase_like"/>
    <property type="match status" value="1"/>
</dbReference>
<dbReference type="PROSITE" id="PS51318">
    <property type="entry name" value="TAT"/>
    <property type="match status" value="1"/>
</dbReference>
<dbReference type="GO" id="GO:0051213">
    <property type="term" value="F:dioxygenase activity"/>
    <property type="evidence" value="ECO:0007669"/>
    <property type="project" value="UniProtKB-KW"/>
</dbReference>
<dbReference type="InterPro" id="IPR006311">
    <property type="entry name" value="TAT_signal"/>
</dbReference>
<dbReference type="SUPFAM" id="SSF49482">
    <property type="entry name" value="Aromatic compound dioxygenase"/>
    <property type="match status" value="1"/>
</dbReference>
<dbReference type="PANTHER" id="PTHR34315">
    <property type="match status" value="1"/>
</dbReference>
<feature type="domain" description="Intradiol ring-cleavage dioxygenases" evidence="1">
    <location>
        <begin position="72"/>
        <end position="149"/>
    </location>
</feature>
<dbReference type="Proteomes" id="UP001058860">
    <property type="component" value="Chromosome"/>
</dbReference>
<keyword evidence="2" id="KW-0223">Dioxygenase</keyword>
<sequence>MSSPDQPGGMTRRTALRRLGAGGLAIPGLGLAANPVAPVEEAFPATACSLTPELTEGPYYLDLLKVRKNITEGKSGIRLDLRVKVIESSTCKAMDDVAVEIWHADAGGTYSGFSAEGTAGKTYLRGLQVSGEDGVAAFRTIYPGWYPGRAIHIHLKCHVGGRVSSATYSGGSVAHTGQLFFRDATSDKVMQLSGYKKSGTRTRNSGDSIYAEKGSGSVVALTRRGSSLSSGFTGRVTVAIDA</sequence>
<dbReference type="PANTHER" id="PTHR34315:SF1">
    <property type="entry name" value="INTRADIOL RING-CLEAVAGE DIOXYGENASES DOMAIN-CONTAINING PROTEIN-RELATED"/>
    <property type="match status" value="1"/>
</dbReference>
<name>A0ABY5PI49_9ACTN</name>
<dbReference type="InterPro" id="IPR000627">
    <property type="entry name" value="Intradiol_dOase_C"/>
</dbReference>
<keyword evidence="2" id="KW-0560">Oxidoreductase</keyword>
<keyword evidence="3" id="KW-1185">Reference proteome</keyword>
<dbReference type="EMBL" id="CP088295">
    <property type="protein sequence ID" value="UUY04338.1"/>
    <property type="molecule type" value="Genomic_DNA"/>
</dbReference>
<evidence type="ECO:0000313" key="3">
    <source>
        <dbReference type="Proteomes" id="UP001058860"/>
    </source>
</evidence>
<protein>
    <submittedName>
        <fullName evidence="2">Intradiol ring-cleavage dioxygenase</fullName>
    </submittedName>
</protein>
<organism evidence="2 3">
    <name type="scientific">Svornostia abyssi</name>
    <dbReference type="NCBI Taxonomy" id="2898438"/>
    <lineage>
        <taxon>Bacteria</taxon>
        <taxon>Bacillati</taxon>
        <taxon>Actinomycetota</taxon>
        <taxon>Thermoleophilia</taxon>
        <taxon>Solirubrobacterales</taxon>
        <taxon>Baekduiaceae</taxon>
        <taxon>Svornostia</taxon>
    </lineage>
</organism>
<proteinExistence type="predicted"/>